<dbReference type="Pfam" id="PF09820">
    <property type="entry name" value="AAA-ATPase_like"/>
    <property type="match status" value="1"/>
</dbReference>
<organism evidence="2 3">
    <name type="scientific">Bacteroides zhangwenhongii</name>
    <dbReference type="NCBI Taxonomy" id="2650157"/>
    <lineage>
        <taxon>Bacteria</taxon>
        <taxon>Pseudomonadati</taxon>
        <taxon>Bacteroidota</taxon>
        <taxon>Bacteroidia</taxon>
        <taxon>Bacteroidales</taxon>
        <taxon>Bacteroidaceae</taxon>
        <taxon>Bacteroides</taxon>
    </lineage>
</organism>
<feature type="domain" description="AAA-ATPase-like" evidence="1">
    <location>
        <begin position="7"/>
        <end position="40"/>
    </location>
</feature>
<protein>
    <submittedName>
        <fullName evidence="2">AAA family ATPase</fullName>
    </submittedName>
</protein>
<gene>
    <name evidence="2" type="ORF">PQG98_09500</name>
</gene>
<dbReference type="Proteomes" id="UP001215398">
    <property type="component" value="Unassembled WGS sequence"/>
</dbReference>
<keyword evidence="3" id="KW-1185">Reference proteome</keyword>
<reference evidence="2 3" key="1">
    <citation type="submission" date="2023-01" db="EMBL/GenBank/DDBJ databases">
        <title>Exploring GABA producing Bacteroides strains toward improving mental health.</title>
        <authorList>
            <person name="Yousuf B."/>
            <person name="Bouhlel N.E."/>
            <person name="Mottawea W."/>
            <person name="Hammami R."/>
        </authorList>
    </citation>
    <scope>NUCLEOTIDE SEQUENCE [LARGE SCALE GENOMIC DNA]</scope>
    <source>
        <strain evidence="2 3">UO.H1054</strain>
    </source>
</reference>
<dbReference type="EMBL" id="JAQPYS010000056">
    <property type="protein sequence ID" value="MDC7136570.1"/>
    <property type="molecule type" value="Genomic_DNA"/>
</dbReference>
<evidence type="ECO:0000259" key="1">
    <source>
        <dbReference type="Pfam" id="PF09820"/>
    </source>
</evidence>
<dbReference type="InterPro" id="IPR018631">
    <property type="entry name" value="AAA-ATPase-like_dom"/>
</dbReference>
<evidence type="ECO:0000313" key="2">
    <source>
        <dbReference type="EMBL" id="MDC7136570.1"/>
    </source>
</evidence>
<accession>A0ABT5H7K1</accession>
<sequence length="61" mass="7118">MARITVPYAVADFEDLCERGFYYVDKTDCIPELEDYKAPVGSFCCVFIRIRFEFHLLKSGE</sequence>
<comment type="caution">
    <text evidence="2">The sequence shown here is derived from an EMBL/GenBank/DDBJ whole genome shotgun (WGS) entry which is preliminary data.</text>
</comment>
<name>A0ABT5H7K1_9BACE</name>
<evidence type="ECO:0000313" key="3">
    <source>
        <dbReference type="Proteomes" id="UP001215398"/>
    </source>
</evidence>
<proteinExistence type="predicted"/>